<dbReference type="SMART" id="SM00878">
    <property type="entry name" value="Biotin_carb_C"/>
    <property type="match status" value="1"/>
</dbReference>
<dbReference type="PaxDb" id="121845-A0A3Q0IYD0"/>
<evidence type="ECO:0000256" key="4">
    <source>
        <dbReference type="ARBA" id="ARBA00022840"/>
    </source>
</evidence>
<dbReference type="UniPathway" id="UPA00945">
    <property type="reaction ID" value="UER00908"/>
</dbReference>
<evidence type="ECO:0000259" key="7">
    <source>
        <dbReference type="PROSITE" id="PS50968"/>
    </source>
</evidence>
<dbReference type="Pfam" id="PF02786">
    <property type="entry name" value="CPSase_L_D2"/>
    <property type="match status" value="2"/>
</dbReference>
<dbReference type="PROSITE" id="PS00866">
    <property type="entry name" value="CPSASE_1"/>
    <property type="match status" value="1"/>
</dbReference>
<evidence type="ECO:0000256" key="5">
    <source>
        <dbReference type="ARBA" id="ARBA00023267"/>
    </source>
</evidence>
<dbReference type="RefSeq" id="XP_026679688.1">
    <property type="nucleotide sequence ID" value="XM_026823887.1"/>
</dbReference>
<dbReference type="GeneID" id="103509598"/>
<keyword evidence="5" id="KW-0092">Biotin</keyword>
<gene>
    <name evidence="11" type="primary">LOC103509598</name>
</gene>
<evidence type="ECO:0000256" key="3">
    <source>
        <dbReference type="ARBA" id="ARBA00022741"/>
    </source>
</evidence>
<evidence type="ECO:0000256" key="1">
    <source>
        <dbReference type="ARBA" id="ARBA00001953"/>
    </source>
</evidence>
<evidence type="ECO:0000256" key="6">
    <source>
        <dbReference type="PROSITE-ProRule" id="PRU00409"/>
    </source>
</evidence>
<dbReference type="PROSITE" id="PS00867">
    <property type="entry name" value="CPSASE_2"/>
    <property type="match status" value="1"/>
</dbReference>
<evidence type="ECO:0000259" key="9">
    <source>
        <dbReference type="PROSITE" id="PS50979"/>
    </source>
</evidence>
<dbReference type="STRING" id="121845.A0A3Q0IYD0"/>
<organism evidence="10 11">
    <name type="scientific">Diaphorina citri</name>
    <name type="common">Asian citrus psyllid</name>
    <dbReference type="NCBI Taxonomy" id="121845"/>
    <lineage>
        <taxon>Eukaryota</taxon>
        <taxon>Metazoa</taxon>
        <taxon>Ecdysozoa</taxon>
        <taxon>Arthropoda</taxon>
        <taxon>Hexapoda</taxon>
        <taxon>Insecta</taxon>
        <taxon>Pterygota</taxon>
        <taxon>Neoptera</taxon>
        <taxon>Paraneoptera</taxon>
        <taxon>Hemiptera</taxon>
        <taxon>Sternorrhyncha</taxon>
        <taxon>Psylloidea</taxon>
        <taxon>Psyllidae</taxon>
        <taxon>Diaphorininae</taxon>
        <taxon>Diaphorina</taxon>
    </lineage>
</organism>
<dbReference type="Gene3D" id="2.40.50.100">
    <property type="match status" value="1"/>
</dbReference>
<dbReference type="KEGG" id="dci:103509598"/>
<comment type="cofactor">
    <cofactor evidence="1">
        <name>biotin</name>
        <dbReference type="ChEBI" id="CHEBI:57586"/>
    </cofactor>
</comment>
<dbReference type="InterPro" id="IPR000089">
    <property type="entry name" value="Biotin_lipoyl"/>
</dbReference>
<feature type="domain" description="Lipoyl-binding" evidence="7">
    <location>
        <begin position="331"/>
        <end position="406"/>
    </location>
</feature>
<feature type="domain" description="ATP-grasp" evidence="8">
    <location>
        <begin position="673"/>
        <end position="733"/>
    </location>
</feature>
<dbReference type="Pfam" id="PF02785">
    <property type="entry name" value="Biotin_carb_C"/>
    <property type="match status" value="1"/>
</dbReference>
<dbReference type="Gene3D" id="3.30.470.20">
    <property type="entry name" value="ATP-grasp fold, B domain"/>
    <property type="match status" value="4"/>
</dbReference>
<keyword evidence="3 6" id="KW-0547">Nucleotide-binding</keyword>
<dbReference type="GO" id="GO:0004658">
    <property type="term" value="F:propionyl-CoA carboxylase activity"/>
    <property type="evidence" value="ECO:0007669"/>
    <property type="project" value="UniProtKB-EC"/>
</dbReference>
<protein>
    <submittedName>
        <fullName evidence="11">Propionyl-CoA carboxylase alpha chain, mitochondrial-like</fullName>
    </submittedName>
</protein>
<dbReference type="SUPFAM" id="SSF51230">
    <property type="entry name" value="Single hybrid motif"/>
    <property type="match status" value="1"/>
</dbReference>
<feature type="domain" description="Biotin carboxylation" evidence="9">
    <location>
        <begin position="49"/>
        <end position="668"/>
    </location>
</feature>
<feature type="domain" description="ATP-grasp" evidence="8">
    <location>
        <begin position="168"/>
        <end position="379"/>
    </location>
</feature>
<name>A0A3Q0IYD0_DIACI</name>
<dbReference type="InterPro" id="IPR005479">
    <property type="entry name" value="CPAse_ATP-bd"/>
</dbReference>
<dbReference type="PROSITE" id="PS50979">
    <property type="entry name" value="BC"/>
    <property type="match status" value="1"/>
</dbReference>
<dbReference type="PANTHER" id="PTHR18866:SF33">
    <property type="entry name" value="METHYLCROTONOYL-COA CARBOXYLASE SUBUNIT ALPHA, MITOCHONDRIAL-RELATED"/>
    <property type="match status" value="1"/>
</dbReference>
<dbReference type="SUPFAM" id="SSF52440">
    <property type="entry name" value="PreATP-grasp domain"/>
    <property type="match status" value="1"/>
</dbReference>
<keyword evidence="2" id="KW-0436">Ligase</keyword>
<dbReference type="PROSITE" id="PS00188">
    <property type="entry name" value="BIOTIN"/>
    <property type="match status" value="1"/>
</dbReference>
<dbReference type="InterPro" id="IPR011054">
    <property type="entry name" value="Rudment_hybrid_motif"/>
</dbReference>
<dbReference type="InterPro" id="IPR011053">
    <property type="entry name" value="Single_hybrid_motif"/>
</dbReference>
<sequence length="868" mass="96705">MHRKSILRQVFRTKSLHNLIKRNGFATGQILCLDHSIYFKDPFDPAESKFDKILIANRGEIACRIIETARKMGIKTVAVYSVADRTARHVKLADEAVCIGPPVAAQSYINVDKIIDAIRQTRADAVHPGYGFLSENASFVSRLKEEGVVFIGPTAECIRGMGDKLESKKLAKEAGVNIIPGFNGIIRDADHCVEIARDIGYPVMIKASAGGGGKGMRIANNDQEAIEGFKLSSQEAAASFGDDRILVEKFIKNPRHIEIQVTLNDKEYIIEDNFHVSNNLVHTTINDQPLTFQIISKDCRGNVEISFEGTTYKFLIQTEKEFEYAKLLPPKPKLDETKILHAPMPGLVKSVNCKVGDQIMEGQELCVVEAMKMQNSLVAAMTGEIKVVNIEPGSTVSEDDVLVEGNEDAEFSRGGNDGRNQGVTHNISLLRDILSERNFQEGNINTNYLAKIYPDGFQGKPLSQTHLETLSALVSMIYAKLQLRHWDNVNVDESLLEVKPDQWRCHVTHAGSPIQCAVKRTEGRFFNPFDRFADKYDRAEGHTTLPGGTERGTNQLIKSVAAVFGRPGGCDSGIEEGSEISIYYDPMICKLVGYGKTRQEAIEKTNTALDNYVIRGSEISIYYDPMICKLVGYGKTRQEAIEKTNTALDNYVIQASVIRSVYLDASTRKAMGEQAVSLCKNINYSSAGTVEFLVDENRNFYFLEMNTRLQVEHPITEFITGIDLVHQMIRVAKGHSLKWQQEDISIEGWAIECRVYAEDPYKNFGLPSVGLLHSYQEPKAIPGVSILLISSLTLYAEDPYKNFGLPSVGLLHSYQEPKAIPGVTLNDKEYIIEDNFHVSNNLVHTTINDQPLTFQIISKDCRGNVEIS</sequence>
<dbReference type="SUPFAM" id="SSF51246">
    <property type="entry name" value="Rudiment single hybrid motif"/>
    <property type="match status" value="3"/>
</dbReference>
<dbReference type="GO" id="GO:0046872">
    <property type="term" value="F:metal ion binding"/>
    <property type="evidence" value="ECO:0007669"/>
    <property type="project" value="UniProtKB-KW"/>
</dbReference>
<proteinExistence type="predicted"/>
<dbReference type="PROSITE" id="PS50968">
    <property type="entry name" value="BIOTINYL_LIPOYL"/>
    <property type="match status" value="1"/>
</dbReference>
<keyword evidence="4 6" id="KW-0067">ATP-binding</keyword>
<keyword evidence="10" id="KW-1185">Reference proteome</keyword>
<reference evidence="11" key="1">
    <citation type="submission" date="2025-08" db="UniProtKB">
        <authorList>
            <consortium name="RefSeq"/>
        </authorList>
    </citation>
    <scope>IDENTIFICATION</scope>
</reference>
<dbReference type="InterPro" id="IPR005481">
    <property type="entry name" value="BC-like_N"/>
</dbReference>
<dbReference type="CDD" id="cd06850">
    <property type="entry name" value="biotinyl_domain"/>
    <property type="match status" value="1"/>
</dbReference>
<accession>A0A3Q0IYD0</accession>
<dbReference type="InterPro" id="IPR011761">
    <property type="entry name" value="ATP-grasp"/>
</dbReference>
<dbReference type="Proteomes" id="UP000079169">
    <property type="component" value="Unplaced"/>
</dbReference>
<dbReference type="FunFam" id="3.30.1490.20:FF:000003">
    <property type="entry name" value="acetyl-CoA carboxylase isoform X1"/>
    <property type="match status" value="1"/>
</dbReference>
<evidence type="ECO:0000313" key="11">
    <source>
        <dbReference type="RefSeq" id="XP_026679688.1"/>
    </source>
</evidence>
<dbReference type="FunFam" id="3.40.50.20:FF:000010">
    <property type="entry name" value="Propionyl-CoA carboxylase subunit alpha"/>
    <property type="match status" value="1"/>
</dbReference>
<evidence type="ECO:0000256" key="2">
    <source>
        <dbReference type="ARBA" id="ARBA00022598"/>
    </source>
</evidence>
<dbReference type="InterPro" id="IPR011764">
    <property type="entry name" value="Biotin_carboxylation_dom"/>
</dbReference>
<evidence type="ECO:0000313" key="10">
    <source>
        <dbReference type="Proteomes" id="UP000079169"/>
    </source>
</evidence>
<dbReference type="PANTHER" id="PTHR18866">
    <property type="entry name" value="CARBOXYLASE:PYRUVATE/ACETYL-COA/PROPIONYL-COA CARBOXYLASE"/>
    <property type="match status" value="1"/>
</dbReference>
<dbReference type="InterPro" id="IPR050856">
    <property type="entry name" value="Biotin_carboxylase_complex"/>
</dbReference>
<dbReference type="InterPro" id="IPR001882">
    <property type="entry name" value="Biotin_BS"/>
</dbReference>
<dbReference type="InterPro" id="IPR016185">
    <property type="entry name" value="PreATP-grasp_dom_sf"/>
</dbReference>
<dbReference type="PROSITE" id="PS50975">
    <property type="entry name" value="ATP_GRASP"/>
    <property type="match status" value="2"/>
</dbReference>
<dbReference type="GO" id="GO:0016042">
    <property type="term" value="P:lipid catabolic process"/>
    <property type="evidence" value="ECO:0007669"/>
    <property type="project" value="UniProtKB-KW"/>
</dbReference>
<dbReference type="GO" id="GO:0005524">
    <property type="term" value="F:ATP binding"/>
    <property type="evidence" value="ECO:0007669"/>
    <property type="project" value="UniProtKB-UniRule"/>
</dbReference>
<dbReference type="Pfam" id="PF00364">
    <property type="entry name" value="Biotin_lipoyl"/>
    <property type="match status" value="1"/>
</dbReference>
<dbReference type="GO" id="GO:0005739">
    <property type="term" value="C:mitochondrion"/>
    <property type="evidence" value="ECO:0007669"/>
    <property type="project" value="TreeGrafter"/>
</dbReference>
<dbReference type="Pfam" id="PF00289">
    <property type="entry name" value="Biotin_carb_N"/>
    <property type="match status" value="1"/>
</dbReference>
<evidence type="ECO:0000259" key="8">
    <source>
        <dbReference type="PROSITE" id="PS50975"/>
    </source>
</evidence>
<dbReference type="InterPro" id="IPR005482">
    <property type="entry name" value="Biotin_COase_C"/>
</dbReference>
<dbReference type="SUPFAM" id="SSF56059">
    <property type="entry name" value="Glutathione synthetase ATP-binding domain-like"/>
    <property type="match status" value="1"/>
</dbReference>
<dbReference type="AlphaFoldDB" id="A0A3Q0IYD0"/>